<dbReference type="EMBL" id="JN885990">
    <property type="protein sequence ID" value="AEX61375.1"/>
    <property type="molecule type" value="Genomic_DNA"/>
</dbReference>
<name>H2EAF2_9VIRU</name>
<evidence type="ECO:0000313" key="1">
    <source>
        <dbReference type="EMBL" id="AEX61375.1"/>
    </source>
</evidence>
<gene>
    <name evidence="1" type="ORF">c7_R309</name>
</gene>
<proteinExistence type="predicted"/>
<organism evidence="1">
    <name type="scientific">Megavirus courdo7</name>
    <dbReference type="NCBI Taxonomy" id="1128135"/>
    <lineage>
        <taxon>Viruses</taxon>
        <taxon>Varidnaviria</taxon>
        <taxon>Bamfordvirae</taxon>
        <taxon>Nucleocytoviricota</taxon>
        <taxon>Megaviricetes</taxon>
        <taxon>Imitervirales</taxon>
        <taxon>Mimiviridae</taxon>
        <taxon>Megamimivirinae</taxon>
        <taxon>Megavirus</taxon>
    </lineage>
</organism>
<reference evidence="1" key="1">
    <citation type="submission" date="2011-10" db="EMBL/GenBank/DDBJ databases">
        <title>Provirophages and transpovirons: unique mobilome of giant viruses.</title>
        <authorList>
            <person name="Desnues C."/>
            <person name="LaScola B."/>
            <person name="Yutin N."/>
            <person name="Fournous G."/>
            <person name="Koonin E."/>
            <person name="Raoult D."/>
        </authorList>
    </citation>
    <scope>NUCLEOTIDE SEQUENCE</scope>
    <source>
        <strain evidence="1">Mv13-c7</strain>
    </source>
</reference>
<accession>H2EAF2</accession>
<sequence>MKIKSCNNILIELNPLIYCLVILNII</sequence>
<protein>
    <submittedName>
        <fullName evidence="1">Uncharacterized protein</fullName>
    </submittedName>
</protein>